<evidence type="ECO:0000256" key="8">
    <source>
        <dbReference type="ARBA" id="ARBA00022859"/>
    </source>
</evidence>
<evidence type="ECO:0000256" key="10">
    <source>
        <dbReference type="ARBA" id="ARBA00023162"/>
    </source>
</evidence>
<dbReference type="Gene3D" id="2.10.70.10">
    <property type="entry name" value="Complement Module, domain 1"/>
    <property type="match status" value="20"/>
</dbReference>
<keyword evidence="9 14" id="KW-1015">Disulfide bond</keyword>
<keyword evidence="7" id="KW-0677">Repeat</keyword>
<dbReference type="SMART" id="SM00032">
    <property type="entry name" value="CCP"/>
    <property type="match status" value="20"/>
</dbReference>
<dbReference type="EMBL" id="JACASE010000018">
    <property type="protein sequence ID" value="KAF6395123.1"/>
    <property type="molecule type" value="Genomic_DNA"/>
</dbReference>
<keyword evidence="10" id="KW-0179">Complement alternate pathway</keyword>
<dbReference type="FunFam" id="2.10.70.10:FF:000060">
    <property type="entry name" value="Complement inhibitory factor H"/>
    <property type="match status" value="1"/>
</dbReference>
<proteinExistence type="predicted"/>
<dbReference type="InterPro" id="IPR051503">
    <property type="entry name" value="ComplSys_Reg/VirEntry_Med"/>
</dbReference>
<evidence type="ECO:0000256" key="14">
    <source>
        <dbReference type="PROSITE-ProRule" id="PRU00302"/>
    </source>
</evidence>
<feature type="domain" description="Sushi" evidence="16">
    <location>
        <begin position="806"/>
        <end position="863"/>
    </location>
</feature>
<dbReference type="PANTHER" id="PTHR45785">
    <property type="entry name" value="COMPLEMENT FACTOR H-RELATED"/>
    <property type="match status" value="1"/>
</dbReference>
<comment type="caution">
    <text evidence="14">Lacks conserved residue(s) required for the propagation of feature annotation.</text>
</comment>
<feature type="domain" description="Sushi" evidence="16">
    <location>
        <begin position="1047"/>
        <end position="1104"/>
    </location>
</feature>
<feature type="domain" description="Sushi" evidence="16">
    <location>
        <begin position="930"/>
        <end position="987"/>
    </location>
</feature>
<feature type="chain" id="PRO_5029681616" description="Complement factor H" evidence="15">
    <location>
        <begin position="19"/>
        <end position="1229"/>
    </location>
</feature>
<dbReference type="GO" id="GO:0005615">
    <property type="term" value="C:extracellular space"/>
    <property type="evidence" value="ECO:0007669"/>
    <property type="project" value="TreeGrafter"/>
</dbReference>
<evidence type="ECO:0000313" key="17">
    <source>
        <dbReference type="EMBL" id="KAF6395123.1"/>
    </source>
</evidence>
<feature type="disulfide bond" evidence="14">
    <location>
        <begin position="629"/>
        <end position="672"/>
    </location>
</feature>
<evidence type="ECO:0000256" key="12">
    <source>
        <dbReference type="ARBA" id="ARBA00055185"/>
    </source>
</evidence>
<protein>
    <recommendedName>
        <fullName evidence="13">Complement factor H</fullName>
    </recommendedName>
</protein>
<sequence length="1229" mass="137881">MKLPAKFLWLMLWTICVAEDCKEPPPNRETEILSGSWHDQLYPEGTQATYKCRPGYRTFGTITMVCRSGEWVAVNPSRICRKRPCGYPGDTRFGSFDLVEGSEFVYGATVVYTCEEGYRLVGEINSRKCEADGWTNDVPVCEVIRCLPVSEPENGRIISGGFDVNQEYTFGQVIRFECNPGFVLNAAKEIHCSVNGWSAEKPNCVGISCDLPHIPNGQPISLKTTFKENERLQYKCHRGYSYSRRADAVCTKSGWAPLPECKEMTCDPLRIANGDYSPKSTTYRLEDEVTYWCKNGFYPASRGTTAKCTTTGWEPPPRCGFKPCDFPEIKHGSLHHESYYRPYFPVAIGKYYSYSCASGFVTHSRRSWDYITCGRDGWSPAVPCRRQCIYNYLENGYSPSREAKYIQGDSIIVRCYAGFTLQNGQTSLTCTENGWSPLPKCIRVKTCSKSDLEIQNGFVSESESTYPVGKEARYKCKDGYITEDGQTTGSIRCLQSGWSARPRCIKSCDMPIFENARATGDATWFKVNDNLVYVCHDGYKNGDGHTRGSIQCGTDGWSDTPTCREKECGVPNIEPNVIAEPKKDKYKVGDVLKFSCRRRLKIVGTDSVQCYHFGWSPSPPTCKGEVRACGPRPSLLNGEAKNAPREEYAHGEVVEYVCSPRFLMKGSNRIQCVDGEWTVLPLCVEENSTCDTVPEVANGYAVSSAPPYRHGESVEFRCTETFAMSGRRSATCVRGVWTRPPQCVAITEPVKCKLPKLILNVEPVSDKNTYHHNMNVSYTCKGESKQKNSICINGRWDPKITCTEVPRCPPPPQIPGARNMTTTVNYQDGDKISILCEENALMQGGEEIVCKNGAWQSVPRCVEKRPCSQPPHIEHGTVNVEERKGTSEPRPYAHGTKLSYLCEDGFRLSEEDGVTCNMGKWSSPPQCVGLPCGPPPLIPNGFVPNQFSSYKYGQVAEYSCSRGFEMEGPASIRCLGGKWSHPPLCTKADCSTPPSFDKAIYVGPWKRSYNSREKVNYRCEQYYQMEGPDTIQCLKGRWIGRPTCRDTSCTNPPTVENANILHKRDRYPHGDTVRYECINSLQLFGDVEVTCLNGTWTEPPQCKESTGKCGPPPPIDNGDITTFPQLVYPPGSSVEYQCQSLYELRGNKKVTCTNGQWSKPPKCLDACVISEAEMEAHKIQLRWAYDRKYYSRTEDTVVFACKDGYRKISPEHAFRVTCREGKMEYPTCG</sequence>
<feature type="domain" description="Sushi" evidence="16">
    <location>
        <begin position="988"/>
        <end position="1046"/>
    </location>
</feature>
<feature type="domain" description="Sushi" evidence="16">
    <location>
        <begin position="144"/>
        <end position="206"/>
    </location>
</feature>
<dbReference type="PROSITE" id="PS50923">
    <property type="entry name" value="SUSHI"/>
    <property type="match status" value="16"/>
</dbReference>
<evidence type="ECO:0000256" key="13">
    <source>
        <dbReference type="ARBA" id="ARBA00073358"/>
    </source>
</evidence>
<dbReference type="PANTHER" id="PTHR45785:SF7">
    <property type="entry name" value="COMPLEMENT FACTOR H"/>
    <property type="match status" value="1"/>
</dbReference>
<feature type="domain" description="Sushi" evidence="16">
    <location>
        <begin position="207"/>
        <end position="263"/>
    </location>
</feature>
<keyword evidence="4" id="KW-0765">Sulfation</keyword>
<dbReference type="GO" id="GO:0001851">
    <property type="term" value="F:complement component C3b binding"/>
    <property type="evidence" value="ECO:0007669"/>
    <property type="project" value="TreeGrafter"/>
</dbReference>
<keyword evidence="18" id="KW-1185">Reference proteome</keyword>
<dbReference type="SUPFAM" id="SSF57535">
    <property type="entry name" value="Complement control module/SCR domain"/>
    <property type="match status" value="19"/>
</dbReference>
<feature type="domain" description="Sushi" evidence="16">
    <location>
        <begin position="386"/>
        <end position="443"/>
    </location>
</feature>
<evidence type="ECO:0000256" key="1">
    <source>
        <dbReference type="ARBA" id="ARBA00004613"/>
    </source>
</evidence>
<feature type="domain" description="Sushi" evidence="16">
    <location>
        <begin position="445"/>
        <end position="506"/>
    </location>
</feature>
<gene>
    <name evidence="17" type="ORF">HJG63_002765</name>
</gene>
<name>A0A7J8B8E4_ROUAE</name>
<feature type="domain" description="Sushi" evidence="16">
    <location>
        <begin position="865"/>
        <end position="929"/>
    </location>
</feature>
<dbReference type="Proteomes" id="UP000593571">
    <property type="component" value="Unassembled WGS sequence"/>
</dbReference>
<keyword evidence="5 14" id="KW-0768">Sushi</keyword>
<evidence type="ECO:0000256" key="2">
    <source>
        <dbReference type="ARBA" id="ARBA00022525"/>
    </source>
</evidence>
<keyword evidence="2" id="KW-0964">Secreted</keyword>
<evidence type="ECO:0000256" key="3">
    <source>
        <dbReference type="ARBA" id="ARBA00022588"/>
    </source>
</evidence>
<dbReference type="InterPro" id="IPR000436">
    <property type="entry name" value="Sushi_SCR_CCP_dom"/>
</dbReference>
<keyword evidence="3" id="KW-0399">Innate immunity</keyword>
<accession>A0A7J8B8E4</accession>
<reference evidence="17 18" key="1">
    <citation type="journal article" date="2020" name="Nature">
        <title>Six reference-quality genomes reveal evolution of bat adaptations.</title>
        <authorList>
            <person name="Jebb D."/>
            <person name="Huang Z."/>
            <person name="Pippel M."/>
            <person name="Hughes G.M."/>
            <person name="Lavrichenko K."/>
            <person name="Devanna P."/>
            <person name="Winkler S."/>
            <person name="Jermiin L.S."/>
            <person name="Skirmuntt E.C."/>
            <person name="Katzourakis A."/>
            <person name="Burkitt-Gray L."/>
            <person name="Ray D.A."/>
            <person name="Sullivan K.A.M."/>
            <person name="Roscito J.G."/>
            <person name="Kirilenko B.M."/>
            <person name="Davalos L.M."/>
            <person name="Corthals A.P."/>
            <person name="Power M.L."/>
            <person name="Jones G."/>
            <person name="Ransome R.D."/>
            <person name="Dechmann D.K.N."/>
            <person name="Locatelli A.G."/>
            <person name="Puechmaille S.J."/>
            <person name="Fedrigo O."/>
            <person name="Jarvis E.D."/>
            <person name="Hiller M."/>
            <person name="Vernes S.C."/>
            <person name="Myers E.W."/>
            <person name="Teeling E.C."/>
        </authorList>
    </citation>
    <scope>NUCLEOTIDE SEQUENCE [LARGE SCALE GENOMIC DNA]</scope>
    <source>
        <strain evidence="17">MRouAeg1</strain>
        <tissue evidence="17">Muscle</tissue>
    </source>
</reference>
<dbReference type="GO" id="GO:0006957">
    <property type="term" value="P:complement activation, alternative pathway"/>
    <property type="evidence" value="ECO:0007669"/>
    <property type="project" value="UniProtKB-KW"/>
</dbReference>
<dbReference type="FunFam" id="2.10.70.10:FF:000026">
    <property type="entry name" value="Complement inhibitory factor H"/>
    <property type="match status" value="4"/>
</dbReference>
<keyword evidence="6 15" id="KW-0732">Signal</keyword>
<dbReference type="FunFam" id="2.10.70.10:FF:000130">
    <property type="entry name" value="Complement factor H"/>
    <property type="match status" value="1"/>
</dbReference>
<evidence type="ECO:0000256" key="7">
    <source>
        <dbReference type="ARBA" id="ARBA00022737"/>
    </source>
</evidence>
<feature type="domain" description="Sushi" evidence="16">
    <location>
        <begin position="19"/>
        <end position="82"/>
    </location>
</feature>
<evidence type="ECO:0000256" key="11">
    <source>
        <dbReference type="ARBA" id="ARBA00023180"/>
    </source>
</evidence>
<feature type="domain" description="Sushi" evidence="16">
    <location>
        <begin position="264"/>
        <end position="321"/>
    </location>
</feature>
<keyword evidence="8" id="KW-0391">Immunity</keyword>
<evidence type="ECO:0000259" key="16">
    <source>
        <dbReference type="PROSITE" id="PS50923"/>
    </source>
</evidence>
<evidence type="ECO:0000256" key="9">
    <source>
        <dbReference type="ARBA" id="ARBA00023157"/>
    </source>
</evidence>
<evidence type="ECO:0000256" key="6">
    <source>
        <dbReference type="ARBA" id="ARBA00022729"/>
    </source>
</evidence>
<dbReference type="AlphaFoldDB" id="A0A7J8B8E4"/>
<feature type="signal peptide" evidence="15">
    <location>
        <begin position="1"/>
        <end position="18"/>
    </location>
</feature>
<feature type="disulfide bond" evidence="14">
    <location>
        <begin position="1109"/>
        <end position="1152"/>
    </location>
</feature>
<evidence type="ECO:0000256" key="5">
    <source>
        <dbReference type="ARBA" id="ARBA00022659"/>
    </source>
</evidence>
<feature type="domain" description="Sushi" evidence="16">
    <location>
        <begin position="566"/>
        <end position="624"/>
    </location>
</feature>
<feature type="domain" description="Sushi" evidence="16">
    <location>
        <begin position="1107"/>
        <end position="1165"/>
    </location>
</feature>
<comment type="function">
    <text evidence="12">Glycoprotein that plays an essential role in maintaining a well-balanced immune response by modulating complement activation. Acts as a soluble inhibitor of complement, where its binding to self markers such as glycan structures prevents complement activation and amplification on cell surfaces. Accelerates the decay of the complement alternative pathway (AP) C3 convertase C3bBb, thus preventing local formation of more C3b, the central player of the complement amplification loop. As a cofactor of the serine protease factor I, CFH also regulates proteolytic degradation of already-deposited C3b. In addition, mediates several cellular responses through interaction with specific receptors. For example, interacts with CR3/ITGAM receptor and thereby mediates the adhesion of human neutrophils to different pathogens. In turn, these pathogens are phagocytosed and destroyed.</text>
</comment>
<comment type="caution">
    <text evidence="17">The sequence shown here is derived from an EMBL/GenBank/DDBJ whole genome shotgun (WGS) entry which is preliminary data.</text>
</comment>
<feature type="domain" description="Sushi" evidence="16">
    <location>
        <begin position="688"/>
        <end position="745"/>
    </location>
</feature>
<feature type="disulfide bond" evidence="14">
    <location>
        <begin position="990"/>
        <end position="1033"/>
    </location>
</feature>
<dbReference type="InterPro" id="IPR035976">
    <property type="entry name" value="Sushi/SCR/CCP_sf"/>
</dbReference>
<feature type="domain" description="Sushi" evidence="16">
    <location>
        <begin position="627"/>
        <end position="685"/>
    </location>
</feature>
<evidence type="ECO:0000256" key="4">
    <source>
        <dbReference type="ARBA" id="ARBA00022641"/>
    </source>
</evidence>
<organism evidence="17 18">
    <name type="scientific">Rousettus aegyptiacus</name>
    <name type="common">Egyptian fruit bat</name>
    <name type="synonym">Pteropus aegyptiacus</name>
    <dbReference type="NCBI Taxonomy" id="9407"/>
    <lineage>
        <taxon>Eukaryota</taxon>
        <taxon>Metazoa</taxon>
        <taxon>Chordata</taxon>
        <taxon>Craniata</taxon>
        <taxon>Vertebrata</taxon>
        <taxon>Euteleostomi</taxon>
        <taxon>Mammalia</taxon>
        <taxon>Eutheria</taxon>
        <taxon>Laurasiatheria</taxon>
        <taxon>Chiroptera</taxon>
        <taxon>Yinpterochiroptera</taxon>
        <taxon>Pteropodoidea</taxon>
        <taxon>Pteropodidae</taxon>
        <taxon>Rousettinae</taxon>
        <taxon>Rousettus</taxon>
    </lineage>
</organism>
<keyword evidence="11" id="KW-0325">Glycoprotein</keyword>
<evidence type="ECO:0000313" key="18">
    <source>
        <dbReference type="Proteomes" id="UP000593571"/>
    </source>
</evidence>
<evidence type="ECO:0000256" key="15">
    <source>
        <dbReference type="SAM" id="SignalP"/>
    </source>
</evidence>
<feature type="disulfide bond" evidence="14">
    <location>
        <begin position="114"/>
        <end position="141"/>
    </location>
</feature>
<dbReference type="CDD" id="cd00033">
    <property type="entry name" value="CCP"/>
    <property type="match status" value="15"/>
</dbReference>
<dbReference type="Pfam" id="PF00084">
    <property type="entry name" value="Sushi"/>
    <property type="match status" value="18"/>
</dbReference>
<dbReference type="FunFam" id="2.10.70.10:FF:000054">
    <property type="entry name" value="Complement inhibitory factor H"/>
    <property type="match status" value="1"/>
</dbReference>
<feature type="domain" description="Sushi" evidence="16">
    <location>
        <begin position="83"/>
        <end position="143"/>
    </location>
</feature>
<comment type="subcellular location">
    <subcellularLocation>
        <location evidence="1">Secreted</location>
    </subcellularLocation>
</comment>